<organism evidence="1 2">
    <name type="scientific">Racocetra persica</name>
    <dbReference type="NCBI Taxonomy" id="160502"/>
    <lineage>
        <taxon>Eukaryota</taxon>
        <taxon>Fungi</taxon>
        <taxon>Fungi incertae sedis</taxon>
        <taxon>Mucoromycota</taxon>
        <taxon>Glomeromycotina</taxon>
        <taxon>Glomeromycetes</taxon>
        <taxon>Diversisporales</taxon>
        <taxon>Gigasporaceae</taxon>
        <taxon>Racocetra</taxon>
    </lineage>
</organism>
<name>A0ACA9RPE3_9GLOM</name>
<dbReference type="Proteomes" id="UP000789920">
    <property type="component" value="Unassembled WGS sequence"/>
</dbReference>
<evidence type="ECO:0000313" key="2">
    <source>
        <dbReference type="Proteomes" id="UP000789920"/>
    </source>
</evidence>
<evidence type="ECO:0000313" key="1">
    <source>
        <dbReference type="EMBL" id="CAG8802040.1"/>
    </source>
</evidence>
<feature type="non-terminal residue" evidence="1">
    <location>
        <position position="140"/>
    </location>
</feature>
<sequence length="140" mass="15499">MYHFFTLSLFLTLVAFTTSFPSSTFRRDLGFTKCKGEFPNEITIGSYDPTPAVSGQNMTVTISGTSTVTVLEGATVNVTGLYQGTHAFEHIMDFCKVWAEPNGDKCPVAPGNFKYTTTVHPETHPNDPKNTTIEYDLIFK</sequence>
<gene>
    <name evidence="1" type="ORF">RPERSI_LOCUS21240</name>
</gene>
<dbReference type="EMBL" id="CAJVQC010061708">
    <property type="protein sequence ID" value="CAG8802040.1"/>
    <property type="molecule type" value="Genomic_DNA"/>
</dbReference>
<keyword evidence="2" id="KW-1185">Reference proteome</keyword>
<comment type="caution">
    <text evidence="1">The sequence shown here is derived from an EMBL/GenBank/DDBJ whole genome shotgun (WGS) entry which is preliminary data.</text>
</comment>
<reference evidence="1" key="1">
    <citation type="submission" date="2021-06" db="EMBL/GenBank/DDBJ databases">
        <authorList>
            <person name="Kallberg Y."/>
            <person name="Tangrot J."/>
            <person name="Rosling A."/>
        </authorList>
    </citation>
    <scope>NUCLEOTIDE SEQUENCE</scope>
    <source>
        <strain evidence="1">MA461A</strain>
    </source>
</reference>
<accession>A0ACA9RPE3</accession>
<protein>
    <submittedName>
        <fullName evidence="1">5906_t:CDS:1</fullName>
    </submittedName>
</protein>
<proteinExistence type="predicted"/>